<dbReference type="RefSeq" id="WP_068395871.1">
    <property type="nucleotide sequence ID" value="NZ_CP014504.1"/>
</dbReference>
<gene>
    <name evidence="2" type="ORF">AY601_0471</name>
</gene>
<proteinExistence type="predicted"/>
<evidence type="ECO:0000256" key="1">
    <source>
        <dbReference type="SAM" id="Phobius"/>
    </source>
</evidence>
<protein>
    <submittedName>
        <fullName evidence="2">Uncharacterized protein</fullName>
    </submittedName>
</protein>
<keyword evidence="1" id="KW-1133">Transmembrane helix</keyword>
<dbReference type="KEGG" id="pcm:AY601_0471"/>
<accession>A0A127V800</accession>
<sequence length="92" mass="10633">METFLEFLFTASITVFAGFLCLKYGPKTKRKARIARLKRGQEVRLKNPHQTIAIQTNYRNYSVKFILILLIGITFITGVSYLVDIGYVIITW</sequence>
<reference evidence="2 3" key="1">
    <citation type="submission" date="2016-03" db="EMBL/GenBank/DDBJ databases">
        <title>Complete genome sequence of Pedobacter cryoconitis PAMC 27485.</title>
        <authorList>
            <person name="Lee J."/>
            <person name="Kim O.-S."/>
        </authorList>
    </citation>
    <scope>NUCLEOTIDE SEQUENCE [LARGE SCALE GENOMIC DNA]</scope>
    <source>
        <strain evidence="2 3">PAMC 27485</strain>
    </source>
</reference>
<dbReference type="Proteomes" id="UP000071561">
    <property type="component" value="Chromosome"/>
</dbReference>
<name>A0A127V800_9SPHI</name>
<dbReference type="PATRIC" id="fig|188932.3.peg.480"/>
<evidence type="ECO:0000313" key="3">
    <source>
        <dbReference type="Proteomes" id="UP000071561"/>
    </source>
</evidence>
<keyword evidence="1" id="KW-0472">Membrane</keyword>
<feature type="transmembrane region" description="Helical" evidence="1">
    <location>
        <begin position="65"/>
        <end position="90"/>
    </location>
</feature>
<keyword evidence="3" id="KW-1185">Reference proteome</keyword>
<organism evidence="2 3">
    <name type="scientific">Pedobacter cryoconitis</name>
    <dbReference type="NCBI Taxonomy" id="188932"/>
    <lineage>
        <taxon>Bacteria</taxon>
        <taxon>Pseudomonadati</taxon>
        <taxon>Bacteroidota</taxon>
        <taxon>Sphingobacteriia</taxon>
        <taxon>Sphingobacteriales</taxon>
        <taxon>Sphingobacteriaceae</taxon>
        <taxon>Pedobacter</taxon>
    </lineage>
</organism>
<feature type="transmembrane region" description="Helical" evidence="1">
    <location>
        <begin position="6"/>
        <end position="25"/>
    </location>
</feature>
<dbReference type="EMBL" id="CP014504">
    <property type="protein sequence ID" value="AMP97426.1"/>
    <property type="molecule type" value="Genomic_DNA"/>
</dbReference>
<dbReference type="AlphaFoldDB" id="A0A127V800"/>
<evidence type="ECO:0000313" key="2">
    <source>
        <dbReference type="EMBL" id="AMP97426.1"/>
    </source>
</evidence>
<keyword evidence="1" id="KW-0812">Transmembrane</keyword>
<dbReference type="OrthoDB" id="770602at2"/>